<proteinExistence type="predicted"/>
<evidence type="ECO:0000313" key="2">
    <source>
        <dbReference type="Proteomes" id="UP001595773"/>
    </source>
</evidence>
<organism evidence="1 2">
    <name type="scientific">Arthrobacter cryoconiti</name>
    <dbReference type="NCBI Taxonomy" id="748907"/>
    <lineage>
        <taxon>Bacteria</taxon>
        <taxon>Bacillati</taxon>
        <taxon>Actinomycetota</taxon>
        <taxon>Actinomycetes</taxon>
        <taxon>Micrococcales</taxon>
        <taxon>Micrococcaceae</taxon>
        <taxon>Arthrobacter</taxon>
    </lineage>
</organism>
<name>A0ABV8R3T5_9MICC</name>
<reference evidence="2" key="1">
    <citation type="journal article" date="2019" name="Int. J. Syst. Evol. Microbiol.">
        <title>The Global Catalogue of Microorganisms (GCM) 10K type strain sequencing project: providing services to taxonomists for standard genome sequencing and annotation.</title>
        <authorList>
            <consortium name="The Broad Institute Genomics Platform"/>
            <consortium name="The Broad Institute Genome Sequencing Center for Infectious Disease"/>
            <person name="Wu L."/>
            <person name="Ma J."/>
        </authorList>
    </citation>
    <scope>NUCLEOTIDE SEQUENCE [LARGE SCALE GENOMIC DNA]</scope>
    <source>
        <strain evidence="2">CGMCC 1.10698</strain>
    </source>
</reference>
<keyword evidence="2" id="KW-1185">Reference proteome</keyword>
<protein>
    <submittedName>
        <fullName evidence="1">Uncharacterized protein</fullName>
    </submittedName>
</protein>
<dbReference type="RefSeq" id="WP_230065680.1">
    <property type="nucleotide sequence ID" value="NZ_BAABLL010000010.1"/>
</dbReference>
<dbReference type="EMBL" id="JBHSCQ010000022">
    <property type="protein sequence ID" value="MFC4267114.1"/>
    <property type="molecule type" value="Genomic_DNA"/>
</dbReference>
<gene>
    <name evidence="1" type="ORF">ACFOW9_16010</name>
</gene>
<sequence length="477" mass="53483">MGLQMRFSEHYDVDRSTADDWFDPHLTVDTKLFIDPLLLLIAGEPWASAHNRLLDHFVRCYELVANATDKMSTSAKMARGLLTFPEPAELCLGYTAIGSNGSGSGGAFARTMADGIAVAIARGLTRPEHIEEIGILNEGIGADRISDAVGNVLKADFIAYTQEICARHNIEMVSHRVRNSRVFAGEGRWLIESVLLPSNPENGKPIILVPEAILNDLPTLNADEWFDSSLNEDIRNQLNLNVGQRVRKADVVRVARENPERVRAWARQQTSRKDLHGYDFADDPRGVVQWDKLPVEYAGAHPLSLHAQVTTVSELRELVVKMLDHFRHFIEDQRGWSLLWDANGGEKPEEAAQLVFLGMAQHYLRLFNVEVDREVELGRGPVDFKVSSGVSLRLLIEIKKAHNGKFWNGLDAQLPSYLESDSCEHGWYLAIRYRNNKASETRMKALPARVKVISQRSGKNIEYAAVDGRPRMSASKL</sequence>
<comment type="caution">
    <text evidence="1">The sequence shown here is derived from an EMBL/GenBank/DDBJ whole genome shotgun (WGS) entry which is preliminary data.</text>
</comment>
<evidence type="ECO:0000313" key="1">
    <source>
        <dbReference type="EMBL" id="MFC4267114.1"/>
    </source>
</evidence>
<dbReference type="Proteomes" id="UP001595773">
    <property type="component" value="Unassembled WGS sequence"/>
</dbReference>
<accession>A0ABV8R3T5</accession>